<dbReference type="Proteomes" id="UP000673383">
    <property type="component" value="Unassembled WGS sequence"/>
</dbReference>
<dbReference type="EMBL" id="JAFICZ010000001">
    <property type="protein sequence ID" value="MBP1291081.1"/>
    <property type="molecule type" value="Genomic_DNA"/>
</dbReference>
<name>A0A8I2C374_BRAEL</name>
<accession>A0A8I2C374</accession>
<dbReference type="AlphaFoldDB" id="A0A8I2C374"/>
<evidence type="ECO:0000313" key="2">
    <source>
        <dbReference type="Proteomes" id="UP000673383"/>
    </source>
</evidence>
<organism evidence="1 2">
    <name type="scientific">Bradyrhizobium elkanii</name>
    <dbReference type="NCBI Taxonomy" id="29448"/>
    <lineage>
        <taxon>Bacteria</taxon>
        <taxon>Pseudomonadati</taxon>
        <taxon>Pseudomonadota</taxon>
        <taxon>Alphaproteobacteria</taxon>
        <taxon>Hyphomicrobiales</taxon>
        <taxon>Nitrobacteraceae</taxon>
        <taxon>Bradyrhizobium</taxon>
    </lineage>
</organism>
<dbReference type="RefSeq" id="WP_172648683.1">
    <property type="nucleotide sequence ID" value="NZ_JAFICZ010000001.1"/>
</dbReference>
<gene>
    <name evidence="1" type="ORF">JOH49_000834</name>
</gene>
<protein>
    <submittedName>
        <fullName evidence="1">Uncharacterized protein</fullName>
    </submittedName>
</protein>
<reference evidence="1" key="1">
    <citation type="submission" date="2021-02" db="EMBL/GenBank/DDBJ databases">
        <title>Genomic Encyclopedia of Type Strains, Phase IV (KMG-V): Genome sequencing to study the core and pangenomes of soil and plant-associated prokaryotes.</title>
        <authorList>
            <person name="Whitman W."/>
        </authorList>
    </citation>
    <scope>NUCLEOTIDE SEQUENCE</scope>
    <source>
        <strain evidence="1">USDA 406</strain>
    </source>
</reference>
<evidence type="ECO:0000313" key="1">
    <source>
        <dbReference type="EMBL" id="MBP1291081.1"/>
    </source>
</evidence>
<proteinExistence type="predicted"/>
<sequence>MGRGFRRDDKWRGRFSAHPGNEFGEPVVGALDVLLDAGIKVTLPTQA</sequence>
<comment type="caution">
    <text evidence="1">The sequence shown here is derived from an EMBL/GenBank/DDBJ whole genome shotgun (WGS) entry which is preliminary data.</text>
</comment>